<dbReference type="RefSeq" id="WP_311400726.1">
    <property type="nucleotide sequence ID" value="NZ_JAVRBG010000003.1"/>
</dbReference>
<protein>
    <submittedName>
        <fullName evidence="3">PepSY-like domain-containing protein</fullName>
    </submittedName>
</protein>
<keyword evidence="4" id="KW-1185">Reference proteome</keyword>
<dbReference type="EMBL" id="JAVRBG010000003">
    <property type="protein sequence ID" value="MDT0293773.1"/>
    <property type="molecule type" value="Genomic_DNA"/>
</dbReference>
<organism evidence="3 4">
    <name type="scientific">Mesonia ostreae</name>
    <dbReference type="NCBI Taxonomy" id="861110"/>
    <lineage>
        <taxon>Bacteria</taxon>
        <taxon>Pseudomonadati</taxon>
        <taxon>Bacteroidota</taxon>
        <taxon>Flavobacteriia</taxon>
        <taxon>Flavobacteriales</taxon>
        <taxon>Flavobacteriaceae</taxon>
        <taxon>Mesonia</taxon>
    </lineage>
</organism>
<dbReference type="SUPFAM" id="SSF160574">
    <property type="entry name" value="BT0923-like"/>
    <property type="match status" value="1"/>
</dbReference>
<feature type="chain" id="PRO_5046432452" evidence="1">
    <location>
        <begin position="21"/>
        <end position="140"/>
    </location>
</feature>
<keyword evidence="1" id="KW-0732">Signal</keyword>
<dbReference type="Gene3D" id="3.40.1420.30">
    <property type="match status" value="1"/>
</dbReference>
<feature type="domain" description="Putative beta-lactamase-inhibitor-like PepSY-like" evidence="2">
    <location>
        <begin position="57"/>
        <end position="136"/>
    </location>
</feature>
<dbReference type="Proteomes" id="UP001182991">
    <property type="component" value="Unassembled WGS sequence"/>
</dbReference>
<evidence type="ECO:0000313" key="3">
    <source>
        <dbReference type="EMBL" id="MDT0293773.1"/>
    </source>
</evidence>
<evidence type="ECO:0000259" key="2">
    <source>
        <dbReference type="Pfam" id="PF11396"/>
    </source>
</evidence>
<evidence type="ECO:0000313" key="4">
    <source>
        <dbReference type="Proteomes" id="UP001182991"/>
    </source>
</evidence>
<dbReference type="InterPro" id="IPR021533">
    <property type="entry name" value="PepSY-like"/>
</dbReference>
<dbReference type="Pfam" id="PF11396">
    <property type="entry name" value="PepSY_like"/>
    <property type="match status" value="2"/>
</dbReference>
<feature type="domain" description="Putative beta-lactamase-inhibitor-like PepSY-like" evidence="2">
    <location>
        <begin position="25"/>
        <end position="51"/>
    </location>
</feature>
<accession>A0ABU2KGD3</accession>
<feature type="signal peptide" evidence="1">
    <location>
        <begin position="1"/>
        <end position="20"/>
    </location>
</feature>
<sequence>MKKILFIAAVAFLGITSSFAQEGMDKLPANVQELIKTNYANLQIKKIKVDEGDMDERYKVKFENGTQLDFNSMGEINEIDGEERIPDALIPQKIKNYLATKYKGEYATEWEYENNVHEVELSNGTELEFTDKGEILERKE</sequence>
<comment type="caution">
    <text evidence="3">The sequence shown here is derived from an EMBL/GenBank/DDBJ whole genome shotgun (WGS) entry which is preliminary data.</text>
</comment>
<reference evidence="4" key="1">
    <citation type="submission" date="2023-07" db="EMBL/GenBank/DDBJ databases">
        <title>Isolating and identifying novel microbial strains from the Mariana Trench.</title>
        <authorList>
            <person name="Fu H."/>
        </authorList>
    </citation>
    <scope>NUCLEOTIDE SEQUENCE [LARGE SCALE GENOMIC DNA]</scope>
    <source>
        <strain evidence="4">T-y2</strain>
    </source>
</reference>
<gene>
    <name evidence="3" type="ORF">RLT85_03930</name>
</gene>
<name>A0ABU2KGD3_9FLAO</name>
<proteinExistence type="predicted"/>
<evidence type="ECO:0000256" key="1">
    <source>
        <dbReference type="SAM" id="SignalP"/>
    </source>
</evidence>